<proteinExistence type="predicted"/>
<dbReference type="Proteomes" id="UP000886520">
    <property type="component" value="Chromosome 14"/>
</dbReference>
<keyword evidence="2" id="KW-1185">Reference proteome</keyword>
<gene>
    <name evidence="1" type="ORF">GOP47_0014762</name>
</gene>
<reference evidence="1" key="1">
    <citation type="submission" date="2021-01" db="EMBL/GenBank/DDBJ databases">
        <title>Adiantum capillus-veneris genome.</title>
        <authorList>
            <person name="Fang Y."/>
            <person name="Liao Q."/>
        </authorList>
    </citation>
    <scope>NUCLEOTIDE SEQUENCE</scope>
    <source>
        <strain evidence="1">H3</strain>
        <tissue evidence="1">Leaf</tissue>
    </source>
</reference>
<organism evidence="1 2">
    <name type="scientific">Adiantum capillus-veneris</name>
    <name type="common">Maidenhair fern</name>
    <dbReference type="NCBI Taxonomy" id="13818"/>
    <lineage>
        <taxon>Eukaryota</taxon>
        <taxon>Viridiplantae</taxon>
        <taxon>Streptophyta</taxon>
        <taxon>Embryophyta</taxon>
        <taxon>Tracheophyta</taxon>
        <taxon>Polypodiopsida</taxon>
        <taxon>Polypodiidae</taxon>
        <taxon>Polypodiales</taxon>
        <taxon>Pteridineae</taxon>
        <taxon>Pteridaceae</taxon>
        <taxon>Vittarioideae</taxon>
        <taxon>Adiantum</taxon>
    </lineage>
</organism>
<dbReference type="AlphaFoldDB" id="A0A9D4ZCS3"/>
<evidence type="ECO:0000313" key="1">
    <source>
        <dbReference type="EMBL" id="KAI5070419.1"/>
    </source>
</evidence>
<name>A0A9D4ZCS3_ADICA</name>
<protein>
    <submittedName>
        <fullName evidence="1">Uncharacterized protein</fullName>
    </submittedName>
</protein>
<evidence type="ECO:0000313" key="2">
    <source>
        <dbReference type="Proteomes" id="UP000886520"/>
    </source>
</evidence>
<sequence length="88" mass="10687">MKDRSGFKEEDKYQRTWKECEEKGLQRYYKMLLLTLPKRQDTMESHVSIIRARREQLVRAPSDIDIEKLFLSHIPHERDNNAFKISTY</sequence>
<dbReference type="EMBL" id="JABFUD020000014">
    <property type="protein sequence ID" value="KAI5070419.1"/>
    <property type="molecule type" value="Genomic_DNA"/>
</dbReference>
<comment type="caution">
    <text evidence="1">The sequence shown here is derived from an EMBL/GenBank/DDBJ whole genome shotgun (WGS) entry which is preliminary data.</text>
</comment>
<accession>A0A9D4ZCS3</accession>